<keyword evidence="3" id="KW-0067">ATP-binding</keyword>
<dbReference type="InterPro" id="IPR003593">
    <property type="entry name" value="AAA+_ATPase"/>
</dbReference>
<keyword evidence="2" id="KW-0547">Nucleotide-binding</keyword>
<gene>
    <name evidence="5" type="ORF">G9U52_13035</name>
</gene>
<comment type="caution">
    <text evidence="5">The sequence shown here is derived from an EMBL/GenBank/DDBJ whole genome shotgun (WGS) entry which is preliminary data.</text>
</comment>
<dbReference type="SUPFAM" id="SSF52540">
    <property type="entry name" value="P-loop containing nucleoside triphosphate hydrolases"/>
    <property type="match status" value="1"/>
</dbReference>
<dbReference type="InterPro" id="IPR000641">
    <property type="entry name" value="CbxX/CfxQ"/>
</dbReference>
<dbReference type="EMBL" id="JAAOIW010000004">
    <property type="protein sequence ID" value="NHN30759.1"/>
    <property type="molecule type" value="Genomic_DNA"/>
</dbReference>
<dbReference type="Gene3D" id="3.40.50.300">
    <property type="entry name" value="P-loop containing nucleotide triphosphate hydrolases"/>
    <property type="match status" value="1"/>
</dbReference>
<feature type="domain" description="AAA+ ATPase" evidence="4">
    <location>
        <begin position="93"/>
        <end position="231"/>
    </location>
</feature>
<dbReference type="PRINTS" id="PR00819">
    <property type="entry name" value="CBXCFQXSUPER"/>
</dbReference>
<dbReference type="CDD" id="cd00009">
    <property type="entry name" value="AAA"/>
    <property type="match status" value="1"/>
</dbReference>
<dbReference type="RefSeq" id="WP_166150101.1">
    <property type="nucleotide sequence ID" value="NZ_JAAOIW010000004.1"/>
</dbReference>
<dbReference type="InterPro" id="IPR041627">
    <property type="entry name" value="AAA_lid_6"/>
</dbReference>
<dbReference type="Pfam" id="PF00004">
    <property type="entry name" value="AAA"/>
    <property type="match status" value="1"/>
</dbReference>
<comment type="similarity">
    <text evidence="1">Belongs to the CbxX/CfxQ family.</text>
</comment>
<dbReference type="InterPro" id="IPR050773">
    <property type="entry name" value="CbxX/CfxQ_RuBisCO_ESX"/>
</dbReference>
<dbReference type="Proteomes" id="UP001165962">
    <property type="component" value="Unassembled WGS sequence"/>
</dbReference>
<reference evidence="5" key="1">
    <citation type="submission" date="2020-03" db="EMBL/GenBank/DDBJ databases">
        <title>Draft sequencing of Paenibacilllus sp. S3N08.</title>
        <authorList>
            <person name="Kim D.-U."/>
        </authorList>
    </citation>
    <scope>NUCLEOTIDE SEQUENCE</scope>
    <source>
        <strain evidence="5">S3N08</strain>
    </source>
</reference>
<protein>
    <submittedName>
        <fullName evidence="5">AAA family ATPase</fullName>
    </submittedName>
</protein>
<dbReference type="InterPro" id="IPR027417">
    <property type="entry name" value="P-loop_NTPase"/>
</dbReference>
<evidence type="ECO:0000256" key="2">
    <source>
        <dbReference type="ARBA" id="ARBA00022741"/>
    </source>
</evidence>
<accession>A0ABX0J9C7</accession>
<dbReference type="InterPro" id="IPR003959">
    <property type="entry name" value="ATPase_AAA_core"/>
</dbReference>
<evidence type="ECO:0000256" key="1">
    <source>
        <dbReference type="ARBA" id="ARBA00010378"/>
    </source>
</evidence>
<organism evidence="5 6">
    <name type="scientific">Paenibacillus agricola</name>
    <dbReference type="NCBI Taxonomy" id="2716264"/>
    <lineage>
        <taxon>Bacteria</taxon>
        <taxon>Bacillati</taxon>
        <taxon>Bacillota</taxon>
        <taxon>Bacilli</taxon>
        <taxon>Bacillales</taxon>
        <taxon>Paenibacillaceae</taxon>
        <taxon>Paenibacillus</taxon>
    </lineage>
</organism>
<dbReference type="Gene3D" id="1.10.8.60">
    <property type="match status" value="1"/>
</dbReference>
<proteinExistence type="inferred from homology"/>
<sequence>MSGRVLPTDQIQITQNAHKINVILRNSEASVTPESEPQFYGKPLSQQGQFGEIMKELDQMVGLDNIKELVFEIYALLRVAGYRAAIGLTANTQVYHMVFKGNPGTGKTTVARIVAKLLQTMGVLSKGHLIEVERADMVGEYIGHTALKTREMVKKALGGVLFIDEAYSLARGGEKDFGKEAIDTLVKAMEDHKNHFILILAGYSEEMEQFLLTNPGLPSRFPIHMEFPDYSVDQLMQIADMMIKEREYVLNGQAESKIRQQIISEKQLDSDASFSNARFVRNMIEKAMRNHAVRLLNSHIQHPSKQELMTLRAEDIKLDRKTSKETIK</sequence>
<evidence type="ECO:0000256" key="3">
    <source>
        <dbReference type="ARBA" id="ARBA00022840"/>
    </source>
</evidence>
<dbReference type="PANTHER" id="PTHR43392:SF2">
    <property type="entry name" value="AAA-TYPE ATPASE FAMILY PROTEIN _ ANKYRIN REPEAT FAMILY PROTEIN"/>
    <property type="match status" value="1"/>
</dbReference>
<dbReference type="SMART" id="SM00382">
    <property type="entry name" value="AAA"/>
    <property type="match status" value="1"/>
</dbReference>
<dbReference type="PANTHER" id="PTHR43392">
    <property type="entry name" value="AAA-TYPE ATPASE FAMILY PROTEIN / ANKYRIN REPEAT FAMILY PROTEIN"/>
    <property type="match status" value="1"/>
</dbReference>
<evidence type="ECO:0000259" key="4">
    <source>
        <dbReference type="SMART" id="SM00382"/>
    </source>
</evidence>
<keyword evidence="6" id="KW-1185">Reference proteome</keyword>
<evidence type="ECO:0000313" key="6">
    <source>
        <dbReference type="Proteomes" id="UP001165962"/>
    </source>
</evidence>
<name>A0ABX0J9C7_9BACL</name>
<dbReference type="Pfam" id="PF17866">
    <property type="entry name" value="AAA_lid_6"/>
    <property type="match status" value="1"/>
</dbReference>
<evidence type="ECO:0000313" key="5">
    <source>
        <dbReference type="EMBL" id="NHN30759.1"/>
    </source>
</evidence>